<keyword evidence="1" id="KW-0805">Transcription regulation</keyword>
<dbReference type="SUPFAM" id="SSF48498">
    <property type="entry name" value="Tetracyclin repressor-like, C-terminal domain"/>
    <property type="match status" value="1"/>
</dbReference>
<comment type="caution">
    <text evidence="6">The sequence shown here is derived from an EMBL/GenBank/DDBJ whole genome shotgun (WGS) entry which is preliminary data.</text>
</comment>
<dbReference type="AlphaFoldDB" id="A0A2U1T8F9"/>
<dbReference type="RefSeq" id="WP_108431492.1">
    <property type="nucleotide sequence ID" value="NZ_CP026947.1"/>
</dbReference>
<feature type="DNA-binding region" description="H-T-H motif" evidence="4">
    <location>
        <begin position="33"/>
        <end position="52"/>
    </location>
</feature>
<dbReference type="PRINTS" id="PR00455">
    <property type="entry name" value="HTHTETR"/>
</dbReference>
<dbReference type="Proteomes" id="UP000244989">
    <property type="component" value="Unassembled WGS sequence"/>
</dbReference>
<protein>
    <submittedName>
        <fullName evidence="6">TetR/AcrR family transcriptional regulator</fullName>
    </submittedName>
</protein>
<keyword evidence="3" id="KW-0804">Transcription</keyword>
<evidence type="ECO:0000313" key="7">
    <source>
        <dbReference type="Proteomes" id="UP000244989"/>
    </source>
</evidence>
<gene>
    <name evidence="6" type="ORF">DF222_02730</name>
</gene>
<dbReference type="InterPro" id="IPR001647">
    <property type="entry name" value="HTH_TetR"/>
</dbReference>
<reference evidence="7" key="1">
    <citation type="submission" date="2018-04" db="EMBL/GenBank/DDBJ databases">
        <authorList>
            <person name="Liu S."/>
            <person name="Wang Z."/>
            <person name="Li J."/>
        </authorList>
    </citation>
    <scope>NUCLEOTIDE SEQUENCE [LARGE SCALE GENOMIC DNA]</scope>
    <source>
        <strain evidence="7">2189</strain>
    </source>
</reference>
<accession>A0A2U1T8F9</accession>
<dbReference type="Pfam" id="PF00440">
    <property type="entry name" value="TetR_N"/>
    <property type="match status" value="1"/>
</dbReference>
<dbReference type="PROSITE" id="PS50977">
    <property type="entry name" value="HTH_TETR_2"/>
    <property type="match status" value="1"/>
</dbReference>
<proteinExistence type="predicted"/>
<dbReference type="SUPFAM" id="SSF46689">
    <property type="entry name" value="Homeodomain-like"/>
    <property type="match status" value="1"/>
</dbReference>
<evidence type="ECO:0000259" key="5">
    <source>
        <dbReference type="PROSITE" id="PS50977"/>
    </source>
</evidence>
<dbReference type="InterPro" id="IPR036271">
    <property type="entry name" value="Tet_transcr_reg_TetR-rel_C_sf"/>
</dbReference>
<evidence type="ECO:0000256" key="2">
    <source>
        <dbReference type="ARBA" id="ARBA00023125"/>
    </source>
</evidence>
<evidence type="ECO:0000256" key="1">
    <source>
        <dbReference type="ARBA" id="ARBA00023015"/>
    </source>
</evidence>
<name>A0A2U1T8F9_9CORY</name>
<dbReference type="EMBL" id="QEEZ01000004">
    <property type="protein sequence ID" value="PWC02269.1"/>
    <property type="molecule type" value="Genomic_DNA"/>
</dbReference>
<dbReference type="PANTHER" id="PTHR47506:SF6">
    <property type="entry name" value="HTH-TYPE TRANSCRIPTIONAL REPRESSOR NEMR"/>
    <property type="match status" value="1"/>
</dbReference>
<sequence length="187" mass="21427">MPVISDTELQRRRAEIIEGARRCFAEYGYEGATVRRLEQATGKSRGAIFHHFGDKEHLFLAIARADAARQADIVAESGLIEVMRDILRDPKSHDWLATRLEITTMLRTDPSFRARWLHHQEVLDSAVRERLEQNAERDRLRTDVSIGVLHTFLETVMDGFITRLASGHDLEGMEQVLDIAEDAIRKH</sequence>
<dbReference type="GO" id="GO:0003677">
    <property type="term" value="F:DNA binding"/>
    <property type="evidence" value="ECO:0007669"/>
    <property type="project" value="UniProtKB-UniRule"/>
</dbReference>
<dbReference type="PANTHER" id="PTHR47506">
    <property type="entry name" value="TRANSCRIPTIONAL REGULATORY PROTEIN"/>
    <property type="match status" value="1"/>
</dbReference>
<dbReference type="Gene3D" id="1.10.357.10">
    <property type="entry name" value="Tetracycline Repressor, domain 2"/>
    <property type="match status" value="1"/>
</dbReference>
<dbReference type="InterPro" id="IPR009057">
    <property type="entry name" value="Homeodomain-like_sf"/>
</dbReference>
<dbReference type="KEGG" id="cyz:C3B44_05510"/>
<evidence type="ECO:0000313" key="6">
    <source>
        <dbReference type="EMBL" id="PWC02269.1"/>
    </source>
</evidence>
<feature type="domain" description="HTH tetR-type" evidence="5">
    <location>
        <begin position="10"/>
        <end position="70"/>
    </location>
</feature>
<keyword evidence="7" id="KW-1185">Reference proteome</keyword>
<evidence type="ECO:0000256" key="3">
    <source>
        <dbReference type="ARBA" id="ARBA00023163"/>
    </source>
</evidence>
<keyword evidence="2 4" id="KW-0238">DNA-binding</keyword>
<dbReference type="OrthoDB" id="5816932at2"/>
<organism evidence="6 7">
    <name type="scientific">Corynebacterium yudongzhengii</name>
    <dbReference type="NCBI Taxonomy" id="2080740"/>
    <lineage>
        <taxon>Bacteria</taxon>
        <taxon>Bacillati</taxon>
        <taxon>Actinomycetota</taxon>
        <taxon>Actinomycetes</taxon>
        <taxon>Mycobacteriales</taxon>
        <taxon>Corynebacteriaceae</taxon>
        <taxon>Corynebacterium</taxon>
    </lineage>
</organism>
<evidence type="ECO:0000256" key="4">
    <source>
        <dbReference type="PROSITE-ProRule" id="PRU00335"/>
    </source>
</evidence>